<dbReference type="Pfam" id="PF01367">
    <property type="entry name" value="5_3_exonuc"/>
    <property type="match status" value="1"/>
</dbReference>
<evidence type="ECO:0000256" key="2">
    <source>
        <dbReference type="ARBA" id="ARBA00022801"/>
    </source>
</evidence>
<dbReference type="GO" id="GO:0033567">
    <property type="term" value="P:DNA replication, Okazaki fragment processing"/>
    <property type="evidence" value="ECO:0007669"/>
    <property type="project" value="InterPro"/>
</dbReference>
<dbReference type="Gene3D" id="3.40.50.1010">
    <property type="entry name" value="5'-nuclease"/>
    <property type="match status" value="1"/>
</dbReference>
<evidence type="ECO:0000313" key="5">
    <source>
        <dbReference type="Proteomes" id="UP000092600"/>
    </source>
</evidence>
<sequence length="379" mass="41699">MAASSSAAAAARACGVHQPVAAASPARAPARVPVGACASSEAAAAAPLRHSIKHLRGKRRVFFLDVNPLCYEGSHPSLASFARWVELFFSRVALRDPVVAVLDGEEGNEYRRRLMPSYKAHRRRGDSWGSRGGSRGGGLSSVEPYVTDVLQQCNVPVVKVNGYEADDVVATLTDQVLQKGFRVVIGSPDKDFKQLISEDVQIVMPVPEFGRWSFYTLKHYFAQYKCDPTADLSLRCFTGDEVDGVPGIQHLAPGFGRKTAMKLLKKHGSLENLLNAAKIRTVGKDYAQDALTKYADYLRKNYEVLSLRRDADVKLADEWLSERDTCNDSIALSSFLSKLNEDKKLDSSILAADFHANLKQRSPDRNDNFCQLFSIASSI</sequence>
<comment type="caution">
    <text evidence="4">The sequence shown here is derived from an EMBL/GenBank/DDBJ whole genome shotgun (WGS) entry which is preliminary data.</text>
</comment>
<dbReference type="PANTHER" id="PTHR42646">
    <property type="entry name" value="FLAP ENDONUCLEASE XNI"/>
    <property type="match status" value="1"/>
</dbReference>
<dbReference type="Pfam" id="PF02739">
    <property type="entry name" value="5_3_exonuc_N"/>
    <property type="match status" value="1"/>
</dbReference>
<dbReference type="InterPro" id="IPR020045">
    <property type="entry name" value="DNA_polI_H3TH"/>
</dbReference>
<dbReference type="Proteomes" id="UP000092600">
    <property type="component" value="Unassembled WGS sequence"/>
</dbReference>
<dbReference type="EMBL" id="LSRQ01005198">
    <property type="protein sequence ID" value="OAY67954.1"/>
    <property type="molecule type" value="Genomic_DNA"/>
</dbReference>
<dbReference type="AlphaFoldDB" id="A0A199UT67"/>
<feature type="domain" description="5'-3' exonuclease" evidence="3">
    <location>
        <begin position="58"/>
        <end position="323"/>
    </location>
</feature>
<dbReference type="Gene3D" id="1.10.150.20">
    <property type="entry name" value="5' to 3' exonuclease, C-terminal subdomain"/>
    <property type="match status" value="1"/>
</dbReference>
<dbReference type="SUPFAM" id="SSF47807">
    <property type="entry name" value="5' to 3' exonuclease, C-terminal subdomain"/>
    <property type="match status" value="1"/>
</dbReference>
<reference evidence="4 5" key="1">
    <citation type="journal article" date="2016" name="DNA Res.">
        <title>The draft genome of MD-2 pineapple using hybrid error correction of long reads.</title>
        <authorList>
            <person name="Redwan R.M."/>
            <person name="Saidin A."/>
            <person name="Kumar S.V."/>
        </authorList>
    </citation>
    <scope>NUCLEOTIDE SEQUENCE [LARGE SCALE GENOMIC DNA]</scope>
    <source>
        <strain evidence="5">cv. MD2</strain>
        <tissue evidence="4">Leaf</tissue>
    </source>
</reference>
<dbReference type="FunFam" id="3.40.50.1010:FF:000027">
    <property type="entry name" value="5'-3' exonuclease family protein"/>
    <property type="match status" value="1"/>
</dbReference>
<evidence type="ECO:0000256" key="1">
    <source>
        <dbReference type="ARBA" id="ARBA00022722"/>
    </source>
</evidence>
<dbReference type="GO" id="GO:0003677">
    <property type="term" value="F:DNA binding"/>
    <property type="evidence" value="ECO:0007669"/>
    <property type="project" value="InterPro"/>
</dbReference>
<dbReference type="InterPro" id="IPR029060">
    <property type="entry name" value="PIN-like_dom_sf"/>
</dbReference>
<name>A0A199UT67_ANACO</name>
<gene>
    <name evidence="4" type="ORF">ACMD2_10499</name>
</gene>
<evidence type="ECO:0000313" key="4">
    <source>
        <dbReference type="EMBL" id="OAY67954.1"/>
    </source>
</evidence>
<keyword evidence="1" id="KW-0540">Nuclease</keyword>
<dbReference type="FunFam" id="1.10.150.20:FF:000042">
    <property type="entry name" value="5'-3' exonuclease family protein"/>
    <property type="match status" value="1"/>
</dbReference>
<dbReference type="PANTHER" id="PTHR42646:SF4">
    <property type="entry name" value="5'-3' EXONUCLEASE FAMILY PROTEIN"/>
    <property type="match status" value="1"/>
</dbReference>
<dbReference type="InterPro" id="IPR002421">
    <property type="entry name" value="5-3_exonuclease"/>
</dbReference>
<dbReference type="InterPro" id="IPR038969">
    <property type="entry name" value="FEN"/>
</dbReference>
<organism evidence="4 5">
    <name type="scientific">Ananas comosus</name>
    <name type="common">Pineapple</name>
    <name type="synonym">Ananas ananas</name>
    <dbReference type="NCBI Taxonomy" id="4615"/>
    <lineage>
        <taxon>Eukaryota</taxon>
        <taxon>Viridiplantae</taxon>
        <taxon>Streptophyta</taxon>
        <taxon>Embryophyta</taxon>
        <taxon>Tracheophyta</taxon>
        <taxon>Spermatophyta</taxon>
        <taxon>Magnoliopsida</taxon>
        <taxon>Liliopsida</taxon>
        <taxon>Poales</taxon>
        <taxon>Bromeliaceae</taxon>
        <taxon>Bromelioideae</taxon>
        <taxon>Ananas</taxon>
    </lineage>
</organism>
<dbReference type="InterPro" id="IPR036279">
    <property type="entry name" value="5-3_exonuclease_C_sf"/>
</dbReference>
<keyword evidence="4" id="KW-0269">Exonuclease</keyword>
<dbReference type="CDD" id="cd09898">
    <property type="entry name" value="H3TH_53EXO"/>
    <property type="match status" value="1"/>
</dbReference>
<keyword evidence="2" id="KW-0378">Hydrolase</keyword>
<evidence type="ECO:0000259" key="3">
    <source>
        <dbReference type="SMART" id="SM00475"/>
    </source>
</evidence>
<accession>A0A199UT67</accession>
<dbReference type="SUPFAM" id="SSF88723">
    <property type="entry name" value="PIN domain-like"/>
    <property type="match status" value="1"/>
</dbReference>
<dbReference type="SMART" id="SM00475">
    <property type="entry name" value="53EXOc"/>
    <property type="match status" value="1"/>
</dbReference>
<proteinExistence type="predicted"/>
<dbReference type="GO" id="GO:0008409">
    <property type="term" value="F:5'-3' exonuclease activity"/>
    <property type="evidence" value="ECO:0007669"/>
    <property type="project" value="InterPro"/>
</dbReference>
<dbReference type="STRING" id="4615.A0A199UT67"/>
<dbReference type="GO" id="GO:0017108">
    <property type="term" value="F:5'-flap endonuclease activity"/>
    <property type="evidence" value="ECO:0007669"/>
    <property type="project" value="InterPro"/>
</dbReference>
<protein>
    <submittedName>
        <fullName evidence="4">5'-3' exonuclease</fullName>
    </submittedName>
</protein>
<dbReference type="InterPro" id="IPR020046">
    <property type="entry name" value="5-3_exonucl_a-hlix_arch_N"/>
</dbReference>